<dbReference type="EMBL" id="JAENGZ010000596">
    <property type="protein sequence ID" value="KAG6956630.1"/>
    <property type="molecule type" value="Genomic_DNA"/>
</dbReference>
<dbReference type="PANTHER" id="PTHR43201:SF5">
    <property type="entry name" value="MEDIUM-CHAIN ACYL-COA LIGASE ACSF2, MITOCHONDRIAL"/>
    <property type="match status" value="1"/>
</dbReference>
<evidence type="ECO:0000313" key="5">
    <source>
        <dbReference type="EMBL" id="KAG6956630.1"/>
    </source>
</evidence>
<evidence type="ECO:0000256" key="3">
    <source>
        <dbReference type="SAM" id="MobiDB-lite"/>
    </source>
</evidence>
<dbReference type="VEuPathDB" id="FungiDB:PC110_g17117"/>
<gene>
    <name evidence="5" type="ORF">JG687_00010484</name>
</gene>
<dbReference type="VEuPathDB" id="FungiDB:PC110_g17118"/>
<protein>
    <recommendedName>
        <fullName evidence="4">AMP-dependent synthetase/ligase domain-containing protein</fullName>
    </recommendedName>
</protein>
<evidence type="ECO:0000313" key="6">
    <source>
        <dbReference type="Proteomes" id="UP000688947"/>
    </source>
</evidence>
<dbReference type="GO" id="GO:0006631">
    <property type="term" value="P:fatty acid metabolic process"/>
    <property type="evidence" value="ECO:0007669"/>
    <property type="project" value="TreeGrafter"/>
</dbReference>
<dbReference type="OrthoDB" id="10253115at2759"/>
<dbReference type="Proteomes" id="UP000688947">
    <property type="component" value="Unassembled WGS sequence"/>
</dbReference>
<feature type="region of interest" description="Disordered" evidence="3">
    <location>
        <begin position="490"/>
        <end position="509"/>
    </location>
</feature>
<reference evidence="5" key="1">
    <citation type="submission" date="2021-01" db="EMBL/GenBank/DDBJ databases">
        <title>Phytophthora aleatoria, a newly-described species from Pinus radiata is distinct from Phytophthora cactorum isolates based on comparative genomics.</title>
        <authorList>
            <person name="Mcdougal R."/>
            <person name="Panda P."/>
            <person name="Williams N."/>
            <person name="Studholme D.J."/>
        </authorList>
    </citation>
    <scope>NUCLEOTIDE SEQUENCE</scope>
    <source>
        <strain evidence="5">NZFS 3830</strain>
    </source>
</reference>
<keyword evidence="2" id="KW-0436">Ligase</keyword>
<proteinExistence type="inferred from homology"/>
<name>A0A8T1UAY7_9STRA</name>
<evidence type="ECO:0000259" key="4">
    <source>
        <dbReference type="Pfam" id="PF00501"/>
    </source>
</evidence>
<dbReference type="GO" id="GO:0031956">
    <property type="term" value="F:medium-chain fatty acid-CoA ligase activity"/>
    <property type="evidence" value="ECO:0007669"/>
    <property type="project" value="TreeGrafter"/>
</dbReference>
<comment type="caution">
    <text evidence="5">The sequence shown here is derived from an EMBL/GenBank/DDBJ whole genome shotgun (WGS) entry which is preliminary data.</text>
</comment>
<organism evidence="5 6">
    <name type="scientific">Phytophthora cactorum</name>
    <dbReference type="NCBI Taxonomy" id="29920"/>
    <lineage>
        <taxon>Eukaryota</taxon>
        <taxon>Sar</taxon>
        <taxon>Stramenopiles</taxon>
        <taxon>Oomycota</taxon>
        <taxon>Peronosporomycetes</taxon>
        <taxon>Peronosporales</taxon>
        <taxon>Peronosporaceae</taxon>
        <taxon>Phytophthora</taxon>
    </lineage>
</organism>
<accession>A0A8T1UAY7</accession>
<comment type="similarity">
    <text evidence="1">Belongs to the ATP-dependent AMP-binding enzyme family.</text>
</comment>
<dbReference type="Pfam" id="PF00501">
    <property type="entry name" value="AMP-binding"/>
    <property type="match status" value="1"/>
</dbReference>
<evidence type="ECO:0000256" key="1">
    <source>
        <dbReference type="ARBA" id="ARBA00006432"/>
    </source>
</evidence>
<dbReference type="InterPro" id="IPR000873">
    <property type="entry name" value="AMP-dep_synth/lig_dom"/>
</dbReference>
<dbReference type="AlphaFoldDB" id="A0A8T1UAY7"/>
<dbReference type="PANTHER" id="PTHR43201">
    <property type="entry name" value="ACYL-COA SYNTHETASE"/>
    <property type="match status" value="1"/>
</dbReference>
<sequence length="509" mass="55551">MAHLGVKRGELALFDADGRPASPELIQGGNKHVQVLRGGLRAELQPLGLTLLQRAGVHRGDAFVLVLDNDRTSVACMLAAMHLHCVCALVGKSRMALLGHVKTQTGITKVLTVDDLTESVSAQDEANPQAATTAILWLQEHDIASNGCVCMLTSGSVGEPKVVPCTWDHMLLQGESTHQQLFPKRPARIICGTSISHAFSINTIFALYTSPYDAQSELCFASSAVGLYTLLAQRSELFTTLYATPGTYTALAAMPPTALYTDVPYCAGTRLSLQLFRTMRDEYGLLLMQNYGSTEMGDMAAWYLHGKRFDEELKEMESNGKQLYVGSVWPGVTTQTKDNGEVTMKTPWQSAGYVKEHVLHRLNGEHHTSDLGIITQDKDGVDCVWLQGRLRPENRLKVLLGEPGDFHSATMKLKDDGMAHLASDAVIVKDPDFERAYVLALSGRIEELTGDQQLMLDPFEMTPQAVIPDSTTGRPQSFADKVLAATKKQRTAKKGALHTPAVKLSGTPF</sequence>
<evidence type="ECO:0000256" key="2">
    <source>
        <dbReference type="ARBA" id="ARBA00022598"/>
    </source>
</evidence>
<feature type="domain" description="AMP-dependent synthetase/ligase" evidence="4">
    <location>
        <begin position="52"/>
        <end position="353"/>
    </location>
</feature>